<feature type="transmembrane region" description="Helical" evidence="10">
    <location>
        <begin position="386"/>
        <end position="419"/>
    </location>
</feature>
<evidence type="ECO:0000256" key="2">
    <source>
        <dbReference type="ARBA" id="ARBA00022448"/>
    </source>
</evidence>
<dbReference type="AlphaFoldDB" id="A0A381S331"/>
<keyword evidence="9 10" id="KW-0472">Membrane</keyword>
<feature type="domain" description="Protein export membrane protein SecD/SecF C-terminal" evidence="11">
    <location>
        <begin position="336"/>
        <end position="503"/>
    </location>
</feature>
<dbReference type="FunFam" id="1.20.1640.10:FF:000004">
    <property type="entry name" value="Protein translocase subunit SecD"/>
    <property type="match status" value="1"/>
</dbReference>
<dbReference type="PANTHER" id="PTHR30081:SF1">
    <property type="entry name" value="PROTEIN TRANSLOCASE SUBUNIT SECD"/>
    <property type="match status" value="1"/>
</dbReference>
<reference evidence="14" key="1">
    <citation type="submission" date="2018-05" db="EMBL/GenBank/DDBJ databases">
        <authorList>
            <person name="Lanie J.A."/>
            <person name="Ng W.-L."/>
            <person name="Kazmierczak K.M."/>
            <person name="Andrzejewski T.M."/>
            <person name="Davidsen T.M."/>
            <person name="Wayne K.J."/>
            <person name="Tettelin H."/>
            <person name="Glass J.I."/>
            <person name="Rusch D."/>
            <person name="Podicherti R."/>
            <person name="Tsui H.-C.T."/>
            <person name="Winkler M.E."/>
        </authorList>
    </citation>
    <scope>NUCLEOTIDE SEQUENCE</scope>
</reference>
<evidence type="ECO:0000256" key="8">
    <source>
        <dbReference type="ARBA" id="ARBA00023010"/>
    </source>
</evidence>
<keyword evidence="7 10" id="KW-1133">Transmembrane helix</keyword>
<dbReference type="GO" id="GO:0005886">
    <property type="term" value="C:plasma membrane"/>
    <property type="evidence" value="ECO:0007669"/>
    <property type="project" value="UniProtKB-SubCell"/>
</dbReference>
<evidence type="ECO:0000256" key="6">
    <source>
        <dbReference type="ARBA" id="ARBA00022927"/>
    </source>
</evidence>
<dbReference type="InterPro" id="IPR022646">
    <property type="entry name" value="SecD/SecF_CS"/>
</dbReference>
<dbReference type="InterPro" id="IPR022813">
    <property type="entry name" value="SecD/SecF_arch_bac"/>
</dbReference>
<dbReference type="FunFam" id="3.30.1360.200:FF:000002">
    <property type="entry name" value="Preprotein translocase subunit SecD"/>
    <property type="match status" value="1"/>
</dbReference>
<evidence type="ECO:0000313" key="14">
    <source>
        <dbReference type="EMBL" id="SUZ97839.1"/>
    </source>
</evidence>
<dbReference type="Gene3D" id="3.30.70.3400">
    <property type="match status" value="1"/>
</dbReference>
<evidence type="ECO:0000256" key="3">
    <source>
        <dbReference type="ARBA" id="ARBA00022475"/>
    </source>
</evidence>
<dbReference type="Pfam" id="PF02355">
    <property type="entry name" value="SecD_SecF_C"/>
    <property type="match status" value="1"/>
</dbReference>
<dbReference type="NCBIfam" id="TIGR01129">
    <property type="entry name" value="secD"/>
    <property type="match status" value="1"/>
</dbReference>
<feature type="transmembrane region" description="Helical" evidence="10">
    <location>
        <begin position="454"/>
        <end position="473"/>
    </location>
</feature>
<feature type="transmembrane region" description="Helical" evidence="10">
    <location>
        <begin position="6"/>
        <end position="29"/>
    </location>
</feature>
<dbReference type="InterPro" id="IPR054384">
    <property type="entry name" value="SecDF_P1_head"/>
</dbReference>
<keyword evidence="6" id="KW-0653">Protein transport</keyword>
<dbReference type="Pfam" id="PF21760">
    <property type="entry name" value="SecD_1st"/>
    <property type="match status" value="1"/>
</dbReference>
<feature type="domain" description="SecDF P1 head subdomain" evidence="13">
    <location>
        <begin position="229"/>
        <end position="333"/>
    </location>
</feature>
<name>A0A381S331_9ZZZZ</name>
<dbReference type="Pfam" id="PF22599">
    <property type="entry name" value="SecDF_P1_head"/>
    <property type="match status" value="1"/>
</dbReference>
<keyword evidence="3" id="KW-1003">Cell membrane</keyword>
<evidence type="ECO:0000256" key="10">
    <source>
        <dbReference type="SAM" id="Phobius"/>
    </source>
</evidence>
<sequence length="516" mass="56487">MKNYPLWKATLVILVISLGIIFTLPTLLYKENSNNWFFDNKINLGLDLQGGSYLLLEVQTEVLMQEELNNISDSIQFIARGLQTNIINIISEEDEIQLRFSNNDKLEEIREKFKNNYRNVNVTINNNTMKIAINEIFKKNIKESAIKQSLEIVRKRIDESGTKEPLIQRSGKKRILLQLPGIKDPERIKELLGTTAKLTFHMVDDEDTISLKANRAPFGKIIVADFYNPEIKYLVEKKSRVGGENLVDAKASFDPQEGHAVSFRFDTTGAQKFGKATSENVGKRFAVILDGVVITAPVINTAITGGSGIITGNFSSQEAADLSVLLRAGALPAPLSIIEERSVGPGLGADSIASGKIAAIIGMICVCIFMILIYGVFGLLANLSLIANLFIIVSLLGTIGATLTLPGIAGIVLTIGMAVDANVLVFERIKEEANKKTSALEAVKNGFDKALSTILDANITTLIAALLLFVFGSGPIKGFSITLSLGVLASMFTAIMFTNFLIYLWFNFSKKKEINL</sequence>
<dbReference type="GO" id="GO:0006886">
    <property type="term" value="P:intracellular protein transport"/>
    <property type="evidence" value="ECO:0007669"/>
    <property type="project" value="InterPro"/>
</dbReference>
<keyword evidence="5 10" id="KW-0812">Transmembrane</keyword>
<evidence type="ECO:0000256" key="5">
    <source>
        <dbReference type="ARBA" id="ARBA00022692"/>
    </source>
</evidence>
<keyword evidence="8" id="KW-0811">Translocation</keyword>
<feature type="transmembrane region" description="Helical" evidence="10">
    <location>
        <begin position="357"/>
        <end position="380"/>
    </location>
</feature>
<evidence type="ECO:0008006" key="15">
    <source>
        <dbReference type="Google" id="ProtNLM"/>
    </source>
</evidence>
<dbReference type="Gene3D" id="3.30.1360.200">
    <property type="match status" value="1"/>
</dbReference>
<evidence type="ECO:0000256" key="9">
    <source>
        <dbReference type="ARBA" id="ARBA00023136"/>
    </source>
</evidence>
<dbReference type="InterPro" id="IPR048631">
    <property type="entry name" value="SecD_1st"/>
</dbReference>
<keyword evidence="4" id="KW-0997">Cell inner membrane</keyword>
<organism evidence="14">
    <name type="scientific">marine metagenome</name>
    <dbReference type="NCBI Taxonomy" id="408172"/>
    <lineage>
        <taxon>unclassified sequences</taxon>
        <taxon>metagenomes</taxon>
        <taxon>ecological metagenomes</taxon>
    </lineage>
</organism>
<evidence type="ECO:0000259" key="11">
    <source>
        <dbReference type="Pfam" id="PF02355"/>
    </source>
</evidence>
<dbReference type="NCBIfam" id="TIGR00916">
    <property type="entry name" value="2A0604s01"/>
    <property type="match status" value="1"/>
</dbReference>
<evidence type="ECO:0000259" key="12">
    <source>
        <dbReference type="Pfam" id="PF21760"/>
    </source>
</evidence>
<dbReference type="InterPro" id="IPR048634">
    <property type="entry name" value="SecD_SecF_C"/>
</dbReference>
<evidence type="ECO:0000256" key="7">
    <source>
        <dbReference type="ARBA" id="ARBA00022989"/>
    </source>
</evidence>
<dbReference type="InterPro" id="IPR055344">
    <property type="entry name" value="SecD_SecF_C_bact"/>
</dbReference>
<dbReference type="PANTHER" id="PTHR30081">
    <property type="entry name" value="PROTEIN-EXPORT MEMBRANE PROTEIN SEC"/>
    <property type="match status" value="1"/>
</dbReference>
<feature type="transmembrane region" description="Helical" evidence="10">
    <location>
        <begin position="479"/>
        <end position="506"/>
    </location>
</feature>
<dbReference type="Gene3D" id="1.20.1640.10">
    <property type="entry name" value="Multidrug efflux transporter AcrB transmembrane domain"/>
    <property type="match status" value="1"/>
</dbReference>
<dbReference type="GO" id="GO:0015450">
    <property type="term" value="F:protein-transporting ATPase activity"/>
    <property type="evidence" value="ECO:0007669"/>
    <property type="project" value="InterPro"/>
</dbReference>
<dbReference type="SUPFAM" id="SSF82866">
    <property type="entry name" value="Multidrug efflux transporter AcrB transmembrane domain"/>
    <property type="match status" value="1"/>
</dbReference>
<dbReference type="InterPro" id="IPR005791">
    <property type="entry name" value="SecD"/>
</dbReference>
<proteinExistence type="inferred from homology"/>
<evidence type="ECO:0000256" key="4">
    <source>
        <dbReference type="ARBA" id="ARBA00022519"/>
    </source>
</evidence>
<evidence type="ECO:0000256" key="1">
    <source>
        <dbReference type="ARBA" id="ARBA00004651"/>
    </source>
</evidence>
<dbReference type="EMBL" id="UINC01002546">
    <property type="protein sequence ID" value="SUZ97839.1"/>
    <property type="molecule type" value="Genomic_DNA"/>
</dbReference>
<protein>
    <recommendedName>
        <fullName evidence="15">Protein translocase subunit SecD</fullName>
    </recommendedName>
</protein>
<feature type="domain" description="Protein translocase subunit SecDF P1" evidence="12">
    <location>
        <begin position="146"/>
        <end position="205"/>
    </location>
</feature>
<comment type="subcellular location">
    <subcellularLocation>
        <location evidence="1">Cell membrane</location>
        <topology evidence="1">Multi-pass membrane protein</topology>
    </subcellularLocation>
</comment>
<dbReference type="Pfam" id="PF07549">
    <property type="entry name" value="Sec_GG"/>
    <property type="match status" value="1"/>
</dbReference>
<evidence type="ECO:0000259" key="13">
    <source>
        <dbReference type="Pfam" id="PF22599"/>
    </source>
</evidence>
<keyword evidence="2" id="KW-0813">Transport</keyword>
<accession>A0A381S331</accession>
<dbReference type="HAMAP" id="MF_01463_B">
    <property type="entry name" value="SecD_B"/>
    <property type="match status" value="1"/>
</dbReference>
<gene>
    <name evidence="14" type="ORF">METZ01_LOCUS50693</name>
</gene>